<dbReference type="EMBL" id="JBHTIW010000018">
    <property type="protein sequence ID" value="MFD0922141.1"/>
    <property type="molecule type" value="Genomic_DNA"/>
</dbReference>
<evidence type="ECO:0000313" key="3">
    <source>
        <dbReference type="EMBL" id="MFD0922141.1"/>
    </source>
</evidence>
<name>A0ABW3FUS4_9PSEU</name>
<feature type="region of interest" description="Disordered" evidence="1">
    <location>
        <begin position="38"/>
        <end position="59"/>
    </location>
</feature>
<evidence type="ECO:0000256" key="1">
    <source>
        <dbReference type="SAM" id="MobiDB-lite"/>
    </source>
</evidence>
<comment type="caution">
    <text evidence="3">The sequence shown here is derived from an EMBL/GenBank/DDBJ whole genome shotgun (WGS) entry which is preliminary data.</text>
</comment>
<evidence type="ECO:0000259" key="2">
    <source>
        <dbReference type="Pfam" id="PF02371"/>
    </source>
</evidence>
<dbReference type="Proteomes" id="UP001597018">
    <property type="component" value="Unassembled WGS sequence"/>
</dbReference>
<organism evidence="3 4">
    <name type="scientific">Saccharopolyspora rosea</name>
    <dbReference type="NCBI Taxonomy" id="524884"/>
    <lineage>
        <taxon>Bacteria</taxon>
        <taxon>Bacillati</taxon>
        <taxon>Actinomycetota</taxon>
        <taxon>Actinomycetes</taxon>
        <taxon>Pseudonocardiales</taxon>
        <taxon>Pseudonocardiaceae</taxon>
        <taxon>Saccharopolyspora</taxon>
    </lineage>
</organism>
<dbReference type="InterPro" id="IPR003346">
    <property type="entry name" value="Transposase_20"/>
</dbReference>
<keyword evidence="4" id="KW-1185">Reference proteome</keyword>
<gene>
    <name evidence="3" type="ORF">ACFQ16_20550</name>
</gene>
<accession>A0ABW3FUS4</accession>
<feature type="domain" description="Transposase IS116/IS110/IS902 C-terminal" evidence="2">
    <location>
        <begin position="1"/>
        <end position="47"/>
    </location>
</feature>
<dbReference type="RefSeq" id="WP_380759094.1">
    <property type="nucleotide sequence ID" value="NZ_BAABLT010000046.1"/>
</dbReference>
<reference evidence="4" key="1">
    <citation type="journal article" date="2019" name="Int. J. Syst. Evol. Microbiol.">
        <title>The Global Catalogue of Microorganisms (GCM) 10K type strain sequencing project: providing services to taxonomists for standard genome sequencing and annotation.</title>
        <authorList>
            <consortium name="The Broad Institute Genomics Platform"/>
            <consortium name="The Broad Institute Genome Sequencing Center for Infectious Disease"/>
            <person name="Wu L."/>
            <person name="Ma J."/>
        </authorList>
    </citation>
    <scope>NUCLEOTIDE SEQUENCE [LARGE SCALE GENOMIC DNA]</scope>
    <source>
        <strain evidence="4">CCUG 56401</strain>
    </source>
</reference>
<sequence length="59" mass="5566">MPGFGQRLGAEFIAATGGDVAALGSADRLAAFAGLAPAPRDSGGSAAISAVRSGSTDAC</sequence>
<evidence type="ECO:0000313" key="4">
    <source>
        <dbReference type="Proteomes" id="UP001597018"/>
    </source>
</evidence>
<protein>
    <submittedName>
        <fullName evidence="3">Transposase</fullName>
    </submittedName>
</protein>
<dbReference type="Pfam" id="PF02371">
    <property type="entry name" value="Transposase_20"/>
    <property type="match status" value="1"/>
</dbReference>
<proteinExistence type="predicted"/>